<reference evidence="2" key="1">
    <citation type="journal article" date="2013" name="Nat. Commun.">
        <title>Whole-genome sequencing of Oryza brachyantha reveals mechanisms underlying Oryza genome evolution.</title>
        <authorList>
            <person name="Chen J."/>
            <person name="Huang Q."/>
            <person name="Gao D."/>
            <person name="Wang J."/>
            <person name="Lang Y."/>
            <person name="Liu T."/>
            <person name="Li B."/>
            <person name="Bai Z."/>
            <person name="Luis Goicoechea J."/>
            <person name="Liang C."/>
            <person name="Chen C."/>
            <person name="Zhang W."/>
            <person name="Sun S."/>
            <person name="Liao Y."/>
            <person name="Zhang X."/>
            <person name="Yang L."/>
            <person name="Song C."/>
            <person name="Wang M."/>
            <person name="Shi J."/>
            <person name="Liu G."/>
            <person name="Liu J."/>
            <person name="Zhou H."/>
            <person name="Zhou W."/>
            <person name="Yu Q."/>
            <person name="An N."/>
            <person name="Chen Y."/>
            <person name="Cai Q."/>
            <person name="Wang B."/>
            <person name="Liu B."/>
            <person name="Min J."/>
            <person name="Huang Y."/>
            <person name="Wu H."/>
            <person name="Li Z."/>
            <person name="Zhang Y."/>
            <person name="Yin Y."/>
            <person name="Song W."/>
            <person name="Jiang J."/>
            <person name="Jackson S.A."/>
            <person name="Wing R.A."/>
            <person name="Wang J."/>
            <person name="Chen M."/>
        </authorList>
    </citation>
    <scope>NUCLEOTIDE SEQUENCE [LARGE SCALE GENOMIC DNA]</scope>
    <source>
        <strain evidence="2">cv. IRGC 101232</strain>
    </source>
</reference>
<sequence>MATAVLQKRRNRHLRYGGTSNKKVKETIEDGGKTNKQEWAYYQFKSLLRWFVEKKMSSLTLDNVAANDVVVKDIISELKKYGSPWEFLKCVAECGLETNKWLPSDASTRFAFDRLTNLDRRKYEEIFPTLEEWEKATKIHALLKIFHDLTKLFSVVASFLDPRFKMKIVKFYMKYTYREMHPMKANAFLTTTRNIYDCYVSAAPLPTFNESEPTIPDANQDPTKLVTALDDFLHQDEANAHVERVNDLDKYL</sequence>
<dbReference type="GO" id="GO:0003677">
    <property type="term" value="F:DNA binding"/>
    <property type="evidence" value="ECO:0007669"/>
    <property type="project" value="InterPro"/>
</dbReference>
<dbReference type="Proteomes" id="UP000006038">
    <property type="component" value="Chromosome 9"/>
</dbReference>
<evidence type="ECO:0000259" key="1">
    <source>
        <dbReference type="Pfam" id="PF14372"/>
    </source>
</evidence>
<protein>
    <recommendedName>
        <fullName evidence="1">hAT-like transposase RNase-H fold domain-containing protein</fullName>
    </recommendedName>
</protein>
<name>J3MW11_ORYBR</name>
<evidence type="ECO:0000313" key="3">
    <source>
        <dbReference type="Proteomes" id="UP000006038"/>
    </source>
</evidence>
<dbReference type="Gramene" id="OB09G11900.1">
    <property type="protein sequence ID" value="OB09G11900.1"/>
    <property type="gene ID" value="OB09G11900"/>
</dbReference>
<dbReference type="InterPro" id="IPR012337">
    <property type="entry name" value="RNaseH-like_sf"/>
</dbReference>
<dbReference type="EnsemblPlants" id="OB09G11900.1">
    <property type="protein sequence ID" value="OB09G11900.1"/>
    <property type="gene ID" value="OB09G11900"/>
</dbReference>
<proteinExistence type="predicted"/>
<feature type="domain" description="hAT-like transposase RNase-H fold" evidence="1">
    <location>
        <begin position="144"/>
        <end position="197"/>
    </location>
</feature>
<dbReference type="InterPro" id="IPR025525">
    <property type="entry name" value="hAT-like_transposase_RNase-H"/>
</dbReference>
<organism evidence="2">
    <name type="scientific">Oryza brachyantha</name>
    <name type="common">malo sina</name>
    <dbReference type="NCBI Taxonomy" id="4533"/>
    <lineage>
        <taxon>Eukaryota</taxon>
        <taxon>Viridiplantae</taxon>
        <taxon>Streptophyta</taxon>
        <taxon>Embryophyta</taxon>
        <taxon>Tracheophyta</taxon>
        <taxon>Spermatophyta</taxon>
        <taxon>Magnoliopsida</taxon>
        <taxon>Liliopsida</taxon>
        <taxon>Poales</taxon>
        <taxon>Poaceae</taxon>
        <taxon>BOP clade</taxon>
        <taxon>Oryzoideae</taxon>
        <taxon>Oryzeae</taxon>
        <taxon>Oryzinae</taxon>
        <taxon>Oryza</taxon>
    </lineage>
</organism>
<keyword evidence="3" id="KW-1185">Reference proteome</keyword>
<dbReference type="SUPFAM" id="SSF53098">
    <property type="entry name" value="Ribonuclease H-like"/>
    <property type="match status" value="1"/>
</dbReference>
<dbReference type="HOGENOM" id="CLU_1104193_0_0_1"/>
<reference evidence="2" key="2">
    <citation type="submission" date="2013-04" db="UniProtKB">
        <authorList>
            <consortium name="EnsemblPlants"/>
        </authorList>
    </citation>
    <scope>IDENTIFICATION</scope>
</reference>
<dbReference type="AlphaFoldDB" id="J3MW11"/>
<accession>J3MW11</accession>
<evidence type="ECO:0000313" key="2">
    <source>
        <dbReference type="EnsemblPlants" id="OB09G11900.1"/>
    </source>
</evidence>
<dbReference type="Pfam" id="PF14372">
    <property type="entry name" value="hAT-like_RNase-H"/>
    <property type="match status" value="1"/>
</dbReference>